<dbReference type="AlphaFoldDB" id="A0A0V0G6M1"/>
<dbReference type="GO" id="GO:0015020">
    <property type="term" value="F:glucuronosyltransferase activity"/>
    <property type="evidence" value="ECO:0007669"/>
    <property type="project" value="UniProtKB-EC"/>
</dbReference>
<dbReference type="InterPro" id="IPR050271">
    <property type="entry name" value="UDP-glycosyltransferase"/>
</dbReference>
<dbReference type="PROSITE" id="PS00375">
    <property type="entry name" value="UDPGT"/>
    <property type="match status" value="1"/>
</dbReference>
<proteinExistence type="inferred from homology"/>
<sequence length="530" mass="60569">MIFYLKESTLQSKMFFVLLTYGVALSNGANILAMFPLPLYSHTNGIMPVIRELAIRGHNVTLYSPYKEATPTDNLTEMIVNCDISDIVDEAVKALHVSNKYKHYWVRWNFGISSVDRCLQDETIQNLINDKYSKFDLVITGSLYLQEPMTAFGYKFDAPVVTYMPVALTPWASYVTGNIHPFSYIPCLDLEASDRMDFLQRLENTLLNTLEIVGALYYHLPKQDAIMRKHFNFPEFTQAELLAEPDLQRHQLPYLLDLLKVSPLTMTNSHYSVGYQRSYHSNVVEIGGVTLKTSKPLPQDLKTFMDNATDGVIYVSFGSFFPTVNLDKSSREGLIKALGSVKQQVLLKWENDTLPDKPKNVKISSWFPQPSILAHPNCALFITHGGIQSLTEAIYYGIPIVGIPLKGDQEYNVKIAETYGMGVKVNQINMTRDSIVEAINTILRSSRYKENAVKHSRIFHDRPLNVMDNAIYWIEYVIRHNGAEHLRPATVDLVWYQYFLIDVLSIIIAPIFILLFIIYRFFKILLSSKE</sequence>
<evidence type="ECO:0000256" key="3">
    <source>
        <dbReference type="ARBA" id="ARBA00022679"/>
    </source>
</evidence>
<dbReference type="InterPro" id="IPR035595">
    <property type="entry name" value="UDP_glycos_trans_CS"/>
</dbReference>
<dbReference type="FunFam" id="3.40.50.2000:FF:000021">
    <property type="entry name" value="UDP-glucuronosyltransferase"/>
    <property type="match status" value="1"/>
</dbReference>
<dbReference type="PANTHER" id="PTHR48043:SF159">
    <property type="entry name" value="EG:EG0003.4 PROTEIN-RELATED"/>
    <property type="match status" value="1"/>
</dbReference>
<comment type="catalytic activity">
    <reaction evidence="5">
        <text>glucuronate acceptor + UDP-alpha-D-glucuronate = acceptor beta-D-glucuronoside + UDP + H(+)</text>
        <dbReference type="Rhea" id="RHEA:21032"/>
        <dbReference type="ChEBI" id="CHEBI:15378"/>
        <dbReference type="ChEBI" id="CHEBI:58052"/>
        <dbReference type="ChEBI" id="CHEBI:58223"/>
        <dbReference type="ChEBI" id="CHEBI:132367"/>
        <dbReference type="ChEBI" id="CHEBI:132368"/>
        <dbReference type="EC" id="2.4.1.17"/>
    </reaction>
</comment>
<keyword evidence="2 4" id="KW-0328">Glycosyltransferase</keyword>
<evidence type="ECO:0000256" key="5">
    <source>
        <dbReference type="RuleBase" id="RU362059"/>
    </source>
</evidence>
<dbReference type="CDD" id="cd03784">
    <property type="entry name" value="GT1_Gtf-like"/>
    <property type="match status" value="1"/>
</dbReference>
<keyword evidence="5" id="KW-0472">Membrane</keyword>
<comment type="similarity">
    <text evidence="1 4">Belongs to the UDP-glycosyltransferase family.</text>
</comment>
<dbReference type="Gene3D" id="3.40.50.2000">
    <property type="entry name" value="Glycogen Phosphorylase B"/>
    <property type="match status" value="2"/>
</dbReference>
<dbReference type="EMBL" id="GECL01002424">
    <property type="protein sequence ID" value="JAP03700.1"/>
    <property type="molecule type" value="Transcribed_RNA"/>
</dbReference>
<dbReference type="EC" id="2.4.1.17" evidence="5"/>
<name>A0A0V0G6M1_TRIDM</name>
<keyword evidence="3 4" id="KW-0808">Transferase</keyword>
<evidence type="ECO:0000256" key="1">
    <source>
        <dbReference type="ARBA" id="ARBA00009995"/>
    </source>
</evidence>
<keyword evidence="5" id="KW-1133">Transmembrane helix</keyword>
<dbReference type="SUPFAM" id="SSF53756">
    <property type="entry name" value="UDP-Glycosyltransferase/glycogen phosphorylase"/>
    <property type="match status" value="1"/>
</dbReference>
<feature type="transmembrane region" description="Helical" evidence="5">
    <location>
        <begin position="495"/>
        <end position="522"/>
    </location>
</feature>
<evidence type="ECO:0000313" key="6">
    <source>
        <dbReference type="EMBL" id="JAP03700.1"/>
    </source>
</evidence>
<evidence type="ECO:0000256" key="4">
    <source>
        <dbReference type="RuleBase" id="RU003718"/>
    </source>
</evidence>
<keyword evidence="5" id="KW-0812">Transmembrane</keyword>
<organism evidence="6">
    <name type="scientific">Triatoma dimidiata</name>
    <name type="common">Kissing bug</name>
    <name type="synonym">Meccus dimidiatus</name>
    <dbReference type="NCBI Taxonomy" id="72491"/>
    <lineage>
        <taxon>Eukaryota</taxon>
        <taxon>Metazoa</taxon>
        <taxon>Ecdysozoa</taxon>
        <taxon>Arthropoda</taxon>
        <taxon>Hexapoda</taxon>
        <taxon>Insecta</taxon>
        <taxon>Pterygota</taxon>
        <taxon>Neoptera</taxon>
        <taxon>Paraneoptera</taxon>
        <taxon>Hemiptera</taxon>
        <taxon>Heteroptera</taxon>
        <taxon>Panheteroptera</taxon>
        <taxon>Cimicomorpha</taxon>
        <taxon>Reduviidae</taxon>
        <taxon>Triatominae</taxon>
        <taxon>Triatoma</taxon>
    </lineage>
</organism>
<reference evidence="6" key="1">
    <citation type="journal article" date="2018" name="J. Proteomics">
        <title>Exploring the molecular complexity of Triatoma dimidiata sialome.</title>
        <authorList>
            <person name="Santiago P.B."/>
            <person name="de Araujo C.N."/>
            <person name="Charneau S."/>
            <person name="Bastos I.M.D."/>
            <person name="Assumpcao T.C.F."/>
            <person name="Queiroz R.M.L."/>
            <person name="Praca Y.R."/>
            <person name="Cordeiro T.M."/>
            <person name="Garcia C.H.S."/>
            <person name="da Silva I.G."/>
            <person name="Raiol T."/>
            <person name="Motta F.N."/>
            <person name="de Araujo Oliveira J.V."/>
            <person name="de Sousa M.V."/>
            <person name="Ribeiro J.M.C."/>
            <person name="de Santana J.M."/>
        </authorList>
    </citation>
    <scope>NUCLEOTIDE SEQUENCE</scope>
    <source>
        <strain evidence="6">Santander</strain>
        <tissue evidence="6">Salivary glands</tissue>
    </source>
</reference>
<dbReference type="PANTHER" id="PTHR48043">
    <property type="entry name" value="EG:EG0003.4 PROTEIN-RELATED"/>
    <property type="match status" value="1"/>
</dbReference>
<dbReference type="InterPro" id="IPR002213">
    <property type="entry name" value="UDP_glucos_trans"/>
</dbReference>
<feature type="non-terminal residue" evidence="6">
    <location>
        <position position="530"/>
    </location>
</feature>
<dbReference type="GO" id="GO:0016020">
    <property type="term" value="C:membrane"/>
    <property type="evidence" value="ECO:0007669"/>
    <property type="project" value="UniProtKB-SubCell"/>
</dbReference>
<protein>
    <recommendedName>
        <fullName evidence="5">UDP-glucuronosyltransferase</fullName>
        <ecNumber evidence="5">2.4.1.17</ecNumber>
    </recommendedName>
</protein>
<comment type="subcellular location">
    <subcellularLocation>
        <location evidence="5">Membrane</location>
        <topology evidence="5">Single-pass membrane protein</topology>
    </subcellularLocation>
</comment>
<evidence type="ECO:0000256" key="2">
    <source>
        <dbReference type="ARBA" id="ARBA00022676"/>
    </source>
</evidence>
<dbReference type="Pfam" id="PF00201">
    <property type="entry name" value="UDPGT"/>
    <property type="match status" value="1"/>
</dbReference>
<accession>A0A0V0G6M1</accession>